<feature type="transmembrane region" description="Helical" evidence="6">
    <location>
        <begin position="38"/>
        <end position="61"/>
    </location>
</feature>
<dbReference type="STRING" id="767434.Fraau_0055"/>
<dbReference type="PANTHER" id="PTHR12778">
    <property type="entry name" value="SOLUTE CARRIER FAMILY 33 ACETYL-COA TRANSPORTER -RELATED"/>
    <property type="match status" value="1"/>
</dbReference>
<evidence type="ECO:0000256" key="2">
    <source>
        <dbReference type="ARBA" id="ARBA00022448"/>
    </source>
</evidence>
<keyword evidence="9" id="KW-1185">Reference proteome</keyword>
<dbReference type="InterPro" id="IPR036259">
    <property type="entry name" value="MFS_trans_sf"/>
</dbReference>
<feature type="transmembrane region" description="Helical" evidence="6">
    <location>
        <begin position="82"/>
        <end position="100"/>
    </location>
</feature>
<keyword evidence="5 6" id="KW-0472">Membrane</keyword>
<evidence type="ECO:0000256" key="3">
    <source>
        <dbReference type="ARBA" id="ARBA00022692"/>
    </source>
</evidence>
<accession>H8KZ64</accession>
<dbReference type="RefSeq" id="WP_014401561.1">
    <property type="nucleotide sequence ID" value="NC_017033.1"/>
</dbReference>
<feature type="transmembrane region" description="Helical" evidence="6">
    <location>
        <begin position="220"/>
        <end position="237"/>
    </location>
</feature>
<dbReference type="AlphaFoldDB" id="H8KZ64"/>
<gene>
    <name evidence="8" type="ordered locus">Fraau_0055</name>
</gene>
<feature type="transmembrane region" description="Helical" evidence="6">
    <location>
        <begin position="292"/>
        <end position="312"/>
    </location>
</feature>
<dbReference type="Proteomes" id="UP000005234">
    <property type="component" value="Chromosome"/>
</dbReference>
<feature type="transmembrane region" description="Helical" evidence="6">
    <location>
        <begin position="354"/>
        <end position="375"/>
    </location>
</feature>
<evidence type="ECO:0000256" key="4">
    <source>
        <dbReference type="ARBA" id="ARBA00022989"/>
    </source>
</evidence>
<dbReference type="HOGENOM" id="CLU_029352_1_1_6"/>
<evidence type="ECO:0000256" key="5">
    <source>
        <dbReference type="ARBA" id="ARBA00023136"/>
    </source>
</evidence>
<sequence length="415" mass="44649">MQSRFAAPAAVPLLLLGFGSGLPYLLIGYTLSIWLREAGWALGPIGLVSYIGLLYQFKFLWAPWLDSRRLPLFGRLGRRRGWLCAAQLVLVAGLAAMGSIGPLHSVGLFLGLVMMTALAGATQDVMIDAYRIEIGPESAQGALAATSTLGYRLGLICGGAVALYMASASSWKSAYWLMAGLMLLPLLTTLRVPEPEMTRASMEKADAGMLRALSEFFKRYGWPLGLGLLAFVGLFKLPDQMLGVIAGPFYLDCGFSPKDIATVSKVYGVWISIAGAFVGGAAIAVWRMRHALVIAAVALALSNLLFILMSLYPGQLWTFMLTISGDNFSQGFSGTVLVAFMSGLTDRRYTATQYALLSSLAFLPGKLVGGISGYLVQTWGYTPFFILSTVSIAPTLFVLAWMWPRLSSRSGLSNA</sequence>
<dbReference type="EMBL" id="CP003350">
    <property type="protein sequence ID" value="AFC84555.1"/>
    <property type="molecule type" value="Genomic_DNA"/>
</dbReference>
<keyword evidence="2" id="KW-0813">Transport</keyword>
<dbReference type="NCBIfam" id="TIGR00901">
    <property type="entry name" value="2A0125"/>
    <property type="match status" value="1"/>
</dbReference>
<organism evidence="8 9">
    <name type="scientific">Frateuria aurantia (strain ATCC 33424 / DSM 6220 / KCTC 2777 / LMG 1558 / NBRC 3245 / NCIMB 13370)</name>
    <name type="common">Acetobacter aurantius</name>
    <dbReference type="NCBI Taxonomy" id="767434"/>
    <lineage>
        <taxon>Bacteria</taxon>
        <taxon>Pseudomonadati</taxon>
        <taxon>Pseudomonadota</taxon>
        <taxon>Gammaproteobacteria</taxon>
        <taxon>Lysobacterales</taxon>
        <taxon>Rhodanobacteraceae</taxon>
        <taxon>Frateuria</taxon>
    </lineage>
</organism>
<dbReference type="PANTHER" id="PTHR12778:SF10">
    <property type="entry name" value="MAJOR FACILITATOR SUPERFAMILY DOMAIN-CONTAINING PROTEIN 3"/>
    <property type="match status" value="1"/>
</dbReference>
<evidence type="ECO:0000256" key="6">
    <source>
        <dbReference type="SAM" id="Phobius"/>
    </source>
</evidence>
<feature type="domain" description="Major facilitator superfamily (MFS) profile" evidence="7">
    <location>
        <begin position="9"/>
        <end position="406"/>
    </location>
</feature>
<evidence type="ECO:0000256" key="1">
    <source>
        <dbReference type="ARBA" id="ARBA00004141"/>
    </source>
</evidence>
<feature type="transmembrane region" description="Helical" evidence="6">
    <location>
        <begin position="381"/>
        <end position="403"/>
    </location>
</feature>
<feature type="transmembrane region" description="Helical" evidence="6">
    <location>
        <begin position="318"/>
        <end position="342"/>
    </location>
</feature>
<feature type="transmembrane region" description="Helical" evidence="6">
    <location>
        <begin position="173"/>
        <end position="192"/>
    </location>
</feature>
<feature type="transmembrane region" description="Helical" evidence="6">
    <location>
        <begin position="106"/>
        <end position="127"/>
    </location>
</feature>
<proteinExistence type="predicted"/>
<evidence type="ECO:0000313" key="8">
    <source>
        <dbReference type="EMBL" id="AFC84555.1"/>
    </source>
</evidence>
<dbReference type="OrthoDB" id="9787815at2"/>
<evidence type="ECO:0000259" key="7">
    <source>
        <dbReference type="PROSITE" id="PS50850"/>
    </source>
</evidence>
<dbReference type="Pfam" id="PF07690">
    <property type="entry name" value="MFS_1"/>
    <property type="match status" value="1"/>
</dbReference>
<evidence type="ECO:0000313" key="9">
    <source>
        <dbReference type="Proteomes" id="UP000005234"/>
    </source>
</evidence>
<protein>
    <submittedName>
        <fullName evidence="8">Arabinose efflux permease family protein</fullName>
    </submittedName>
</protein>
<name>H8KZ64_FRAAD</name>
<dbReference type="eggNOG" id="COG2814">
    <property type="taxonomic scope" value="Bacteria"/>
</dbReference>
<dbReference type="InterPro" id="IPR020846">
    <property type="entry name" value="MFS_dom"/>
</dbReference>
<feature type="transmembrane region" description="Helical" evidence="6">
    <location>
        <begin position="148"/>
        <end position="167"/>
    </location>
</feature>
<feature type="transmembrane region" description="Helical" evidence="6">
    <location>
        <begin position="267"/>
        <end position="285"/>
    </location>
</feature>
<dbReference type="InterPro" id="IPR004752">
    <property type="entry name" value="AmpG_permease/AT-1"/>
</dbReference>
<keyword evidence="4 6" id="KW-1133">Transmembrane helix</keyword>
<dbReference type="Gene3D" id="1.20.1250.20">
    <property type="entry name" value="MFS general substrate transporter like domains"/>
    <property type="match status" value="1"/>
</dbReference>
<comment type="subcellular location">
    <subcellularLocation>
        <location evidence="1">Membrane</location>
        <topology evidence="1">Multi-pass membrane protein</topology>
    </subcellularLocation>
</comment>
<reference evidence="8" key="1">
    <citation type="submission" date="2012-02" db="EMBL/GenBank/DDBJ databases">
        <title>The complete genome of Frateuria aurantia DSM 6220.</title>
        <authorList>
            <consortium name="US DOE Joint Genome Institute (JGI-PGF)"/>
            <person name="Lucas S."/>
            <person name="Copeland A."/>
            <person name="Lapidus A."/>
            <person name="Glavina del Rio T."/>
            <person name="Dalin E."/>
            <person name="Tice H."/>
            <person name="Bruce D."/>
            <person name="Goodwin L."/>
            <person name="Pitluck S."/>
            <person name="Peters L."/>
            <person name="Ovchinnikova G."/>
            <person name="Teshima H."/>
            <person name="Kyrpides N."/>
            <person name="Mavromatis K."/>
            <person name="Ivanova N."/>
            <person name="Brettin T."/>
            <person name="Detter J.C."/>
            <person name="Han C."/>
            <person name="Larimer F."/>
            <person name="Land M."/>
            <person name="Hauser L."/>
            <person name="Markowitz V."/>
            <person name="Cheng J.-F."/>
            <person name="Hugenholtz P."/>
            <person name="Woyke T."/>
            <person name="Wu D."/>
            <person name="Brambilla E."/>
            <person name="Klenk H.-P."/>
            <person name="Eisen J.A."/>
        </authorList>
    </citation>
    <scope>NUCLEOTIDE SEQUENCE</scope>
    <source>
        <strain evidence="8">DSM 6220</strain>
    </source>
</reference>
<dbReference type="KEGG" id="fau:Fraau_0055"/>
<dbReference type="InterPro" id="IPR011701">
    <property type="entry name" value="MFS"/>
</dbReference>
<keyword evidence="3 6" id="KW-0812">Transmembrane</keyword>
<dbReference type="SUPFAM" id="SSF103473">
    <property type="entry name" value="MFS general substrate transporter"/>
    <property type="match status" value="1"/>
</dbReference>
<dbReference type="GO" id="GO:0022857">
    <property type="term" value="F:transmembrane transporter activity"/>
    <property type="evidence" value="ECO:0007669"/>
    <property type="project" value="InterPro"/>
</dbReference>
<dbReference type="PROSITE" id="PS50850">
    <property type="entry name" value="MFS"/>
    <property type="match status" value="1"/>
</dbReference>
<dbReference type="GO" id="GO:0016020">
    <property type="term" value="C:membrane"/>
    <property type="evidence" value="ECO:0007669"/>
    <property type="project" value="UniProtKB-SubCell"/>
</dbReference>